<reference evidence="1" key="3">
    <citation type="submission" date="2025-08" db="UniProtKB">
        <authorList>
            <consortium name="Ensembl"/>
        </authorList>
    </citation>
    <scope>IDENTIFICATION</scope>
</reference>
<dbReference type="AlphaFoldDB" id="H2XZD9"/>
<dbReference type="EMBL" id="EAAA01001618">
    <property type="status" value="NOT_ANNOTATED_CDS"/>
    <property type="molecule type" value="Genomic_DNA"/>
</dbReference>
<reference evidence="2" key="1">
    <citation type="journal article" date="2002" name="Science">
        <title>The draft genome of Ciona intestinalis: insights into chordate and vertebrate origins.</title>
        <authorList>
            <person name="Dehal P."/>
            <person name="Satou Y."/>
            <person name="Campbell R.K."/>
            <person name="Chapman J."/>
            <person name="Degnan B."/>
            <person name="De Tomaso A."/>
            <person name="Davidson B."/>
            <person name="Di Gregorio A."/>
            <person name="Gelpke M."/>
            <person name="Goodstein D.M."/>
            <person name="Harafuji N."/>
            <person name="Hastings K.E."/>
            <person name="Ho I."/>
            <person name="Hotta K."/>
            <person name="Huang W."/>
            <person name="Kawashima T."/>
            <person name="Lemaire P."/>
            <person name="Martinez D."/>
            <person name="Meinertzhagen I.A."/>
            <person name="Necula S."/>
            <person name="Nonaka M."/>
            <person name="Putnam N."/>
            <person name="Rash S."/>
            <person name="Saiga H."/>
            <person name="Satake M."/>
            <person name="Terry A."/>
            <person name="Yamada L."/>
            <person name="Wang H.G."/>
            <person name="Awazu S."/>
            <person name="Azumi K."/>
            <person name="Boore J."/>
            <person name="Branno M."/>
            <person name="Chin-Bow S."/>
            <person name="DeSantis R."/>
            <person name="Doyle S."/>
            <person name="Francino P."/>
            <person name="Keys D.N."/>
            <person name="Haga S."/>
            <person name="Hayashi H."/>
            <person name="Hino K."/>
            <person name="Imai K.S."/>
            <person name="Inaba K."/>
            <person name="Kano S."/>
            <person name="Kobayashi K."/>
            <person name="Kobayashi M."/>
            <person name="Lee B.I."/>
            <person name="Makabe K.W."/>
            <person name="Manohar C."/>
            <person name="Matassi G."/>
            <person name="Medina M."/>
            <person name="Mochizuki Y."/>
            <person name="Mount S."/>
            <person name="Morishita T."/>
            <person name="Miura S."/>
            <person name="Nakayama A."/>
            <person name="Nishizaka S."/>
            <person name="Nomoto H."/>
            <person name="Ohta F."/>
            <person name="Oishi K."/>
            <person name="Rigoutsos I."/>
            <person name="Sano M."/>
            <person name="Sasaki A."/>
            <person name="Sasakura Y."/>
            <person name="Shoguchi E."/>
            <person name="Shin-i T."/>
            <person name="Spagnuolo A."/>
            <person name="Stainier D."/>
            <person name="Suzuki M.M."/>
            <person name="Tassy O."/>
            <person name="Takatori N."/>
            <person name="Tokuoka M."/>
            <person name="Yagi K."/>
            <person name="Yoshizaki F."/>
            <person name="Wada S."/>
            <person name="Zhang C."/>
            <person name="Hyatt P.D."/>
            <person name="Larimer F."/>
            <person name="Detter C."/>
            <person name="Doggett N."/>
            <person name="Glavina T."/>
            <person name="Hawkins T."/>
            <person name="Richardson P."/>
            <person name="Lucas S."/>
            <person name="Kohara Y."/>
            <person name="Levine M."/>
            <person name="Satoh N."/>
            <person name="Rokhsar D.S."/>
        </authorList>
    </citation>
    <scope>NUCLEOTIDE SEQUENCE [LARGE SCALE GENOMIC DNA]</scope>
</reference>
<name>H2XZD9_CIOIN</name>
<organism evidence="1 2">
    <name type="scientific">Ciona intestinalis</name>
    <name type="common">Transparent sea squirt</name>
    <name type="synonym">Ascidia intestinalis</name>
    <dbReference type="NCBI Taxonomy" id="7719"/>
    <lineage>
        <taxon>Eukaryota</taxon>
        <taxon>Metazoa</taxon>
        <taxon>Chordata</taxon>
        <taxon>Tunicata</taxon>
        <taxon>Ascidiacea</taxon>
        <taxon>Phlebobranchia</taxon>
        <taxon>Cionidae</taxon>
        <taxon>Ciona</taxon>
    </lineage>
</organism>
<sequence>FIFCPKIKVLTSFCPIKAILFDLYVALGLPRLSYRLKMWFCVKTAMSAVSTSFLGIMKQFLHKNVFVCII</sequence>
<dbReference type="EMBL" id="EAAA01001619">
    <property type="status" value="NOT_ANNOTATED_CDS"/>
    <property type="molecule type" value="Genomic_DNA"/>
</dbReference>
<evidence type="ECO:0000313" key="1">
    <source>
        <dbReference type="Ensembl" id="ENSCINP00000035023.1"/>
    </source>
</evidence>
<dbReference type="Proteomes" id="UP000008144">
    <property type="component" value="Chromosome 3"/>
</dbReference>
<dbReference type="InParanoid" id="H2XZD9"/>
<dbReference type="EMBL" id="EAAA01001617">
    <property type="status" value="NOT_ANNOTATED_CDS"/>
    <property type="molecule type" value="Genomic_DNA"/>
</dbReference>
<protein>
    <submittedName>
        <fullName evidence="1">Uncharacterized protein</fullName>
    </submittedName>
</protein>
<keyword evidence="2" id="KW-1185">Reference proteome</keyword>
<dbReference type="HOGENOM" id="CLU_2764328_0_0_1"/>
<evidence type="ECO:0000313" key="2">
    <source>
        <dbReference type="Proteomes" id="UP000008144"/>
    </source>
</evidence>
<accession>H2XZD9</accession>
<reference evidence="1" key="4">
    <citation type="submission" date="2025-09" db="UniProtKB">
        <authorList>
            <consortium name="Ensembl"/>
        </authorList>
    </citation>
    <scope>IDENTIFICATION</scope>
</reference>
<reference evidence="1" key="2">
    <citation type="journal article" date="2008" name="Genome Biol.">
        <title>Improved genome assembly and evidence-based global gene model set for the chordate Ciona intestinalis: new insight into intron and operon populations.</title>
        <authorList>
            <person name="Satou Y."/>
            <person name="Mineta K."/>
            <person name="Ogasawara M."/>
            <person name="Sasakura Y."/>
            <person name="Shoguchi E."/>
            <person name="Ueno K."/>
            <person name="Yamada L."/>
            <person name="Matsumoto J."/>
            <person name="Wasserscheid J."/>
            <person name="Dewar K."/>
            <person name="Wiley G.B."/>
            <person name="Macmil S.L."/>
            <person name="Roe B.A."/>
            <person name="Zeller R.W."/>
            <person name="Hastings K.E."/>
            <person name="Lemaire P."/>
            <person name="Lindquist E."/>
            <person name="Endo T."/>
            <person name="Hotta K."/>
            <person name="Inaba K."/>
        </authorList>
    </citation>
    <scope>NUCLEOTIDE SEQUENCE [LARGE SCALE GENOMIC DNA]</scope>
    <source>
        <strain evidence="1">wild type</strain>
    </source>
</reference>
<proteinExistence type="predicted"/>
<dbReference type="Ensembl" id="ENSCINT00000037264.1">
    <property type="protein sequence ID" value="ENSCINP00000035023.1"/>
    <property type="gene ID" value="ENSCING00000020284.1"/>
</dbReference>